<evidence type="ECO:0000313" key="5">
    <source>
        <dbReference type="EMBL" id="MEQ2184942.1"/>
    </source>
</evidence>
<proteinExistence type="predicted"/>
<organism evidence="5 6">
    <name type="scientific">Goodea atripinnis</name>
    <dbReference type="NCBI Taxonomy" id="208336"/>
    <lineage>
        <taxon>Eukaryota</taxon>
        <taxon>Metazoa</taxon>
        <taxon>Chordata</taxon>
        <taxon>Craniata</taxon>
        <taxon>Vertebrata</taxon>
        <taxon>Euteleostomi</taxon>
        <taxon>Actinopterygii</taxon>
        <taxon>Neopterygii</taxon>
        <taxon>Teleostei</taxon>
        <taxon>Neoteleostei</taxon>
        <taxon>Acanthomorphata</taxon>
        <taxon>Ovalentaria</taxon>
        <taxon>Atherinomorphae</taxon>
        <taxon>Cyprinodontiformes</taxon>
        <taxon>Goodeidae</taxon>
        <taxon>Goodea</taxon>
    </lineage>
</organism>
<evidence type="ECO:0000256" key="3">
    <source>
        <dbReference type="ARBA" id="ARBA00023136"/>
    </source>
</evidence>
<dbReference type="PANTHER" id="PTHR11860">
    <property type="entry name" value="POLYMERIC-IMMUNOGLOBULIN RECEPTOR"/>
    <property type="match status" value="1"/>
</dbReference>
<keyword evidence="3" id="KW-0472">Membrane</keyword>
<feature type="domain" description="Immunoglobulin" evidence="4">
    <location>
        <begin position="113"/>
        <end position="206"/>
    </location>
</feature>
<dbReference type="InterPro" id="IPR013783">
    <property type="entry name" value="Ig-like_fold"/>
</dbReference>
<evidence type="ECO:0000256" key="2">
    <source>
        <dbReference type="ARBA" id="ARBA00022692"/>
    </source>
</evidence>
<evidence type="ECO:0000313" key="6">
    <source>
        <dbReference type="Proteomes" id="UP001476798"/>
    </source>
</evidence>
<feature type="domain" description="Immunoglobulin" evidence="4">
    <location>
        <begin position="6"/>
        <end position="106"/>
    </location>
</feature>
<dbReference type="InterPro" id="IPR050671">
    <property type="entry name" value="CD300_family_receptors"/>
</dbReference>
<dbReference type="SMART" id="SM00409">
    <property type="entry name" value="IG"/>
    <property type="match status" value="2"/>
</dbReference>
<dbReference type="InterPro" id="IPR036179">
    <property type="entry name" value="Ig-like_dom_sf"/>
</dbReference>
<evidence type="ECO:0000256" key="1">
    <source>
        <dbReference type="ARBA" id="ARBA00004370"/>
    </source>
</evidence>
<protein>
    <recommendedName>
        <fullName evidence="4">Immunoglobulin domain-containing protein</fullName>
    </recommendedName>
</protein>
<dbReference type="InterPro" id="IPR013106">
    <property type="entry name" value="Ig_V-set"/>
</dbReference>
<reference evidence="5 6" key="1">
    <citation type="submission" date="2021-06" db="EMBL/GenBank/DDBJ databases">
        <authorList>
            <person name="Palmer J.M."/>
        </authorList>
    </citation>
    <scope>NUCLEOTIDE SEQUENCE [LARGE SCALE GENOMIC DNA]</scope>
    <source>
        <strain evidence="5 6">GA_2019</strain>
        <tissue evidence="5">Muscle</tissue>
    </source>
</reference>
<gene>
    <name evidence="5" type="ORF">GOODEAATRI_013100</name>
</gene>
<accession>A0ABV0PNV1</accession>
<dbReference type="Proteomes" id="UP001476798">
    <property type="component" value="Unassembled WGS sequence"/>
</dbReference>
<keyword evidence="6" id="KW-1185">Reference proteome</keyword>
<dbReference type="Gene3D" id="2.60.40.10">
    <property type="entry name" value="Immunoglobulins"/>
    <property type="match status" value="2"/>
</dbReference>
<dbReference type="InterPro" id="IPR003599">
    <property type="entry name" value="Ig_sub"/>
</dbReference>
<sequence>MCCSTVNNIQGHEDGSVSIKCPYDSESVNNLKYICRGNHPSTCLQQAVITSDTEQNGRLSFKSDTNSRIFKVTISKLTLNDSGLYLCGVQKITQVDVFSAVELKVKEWCCLKSHQIRGNVGRPVTLHCPYAPQHRNNRKFVCKGSQRSNCSDMMIGQSRFSLHNVSFESFSVTITQLEEGDAGTYWCRSDPEWTVGNYTQFHLSVGKRHIGMIKIIVCV</sequence>
<dbReference type="PANTHER" id="PTHR11860:SF87">
    <property type="entry name" value="CMRF35-LIKE MOLECULE 8"/>
    <property type="match status" value="1"/>
</dbReference>
<dbReference type="Pfam" id="PF07686">
    <property type="entry name" value="V-set"/>
    <property type="match status" value="2"/>
</dbReference>
<comment type="caution">
    <text evidence="5">The sequence shown here is derived from an EMBL/GenBank/DDBJ whole genome shotgun (WGS) entry which is preliminary data.</text>
</comment>
<evidence type="ECO:0000259" key="4">
    <source>
        <dbReference type="SMART" id="SM00409"/>
    </source>
</evidence>
<dbReference type="CDD" id="cd05716">
    <property type="entry name" value="IgV_pIgR_like"/>
    <property type="match status" value="1"/>
</dbReference>
<dbReference type="EMBL" id="JAHRIO010080829">
    <property type="protein sequence ID" value="MEQ2184942.1"/>
    <property type="molecule type" value="Genomic_DNA"/>
</dbReference>
<dbReference type="SUPFAM" id="SSF48726">
    <property type="entry name" value="Immunoglobulin"/>
    <property type="match status" value="2"/>
</dbReference>
<comment type="subcellular location">
    <subcellularLocation>
        <location evidence="1">Membrane</location>
    </subcellularLocation>
</comment>
<keyword evidence="2" id="KW-0812">Transmembrane</keyword>
<name>A0ABV0PNV1_9TELE</name>